<comment type="caution">
    <text evidence="1">The sequence shown here is derived from an EMBL/GenBank/DDBJ whole genome shotgun (WGS) entry which is preliminary data.</text>
</comment>
<sequence length="78" mass="7417">MALSGGDHGRRAAQIALIVEGVGARTDPATVPVADGGVVGEPAVDGLVDTAACHAQPARGSGVAALSGGVAVAADQPY</sequence>
<accession>A0A1X1Y8B1</accession>
<protein>
    <submittedName>
        <fullName evidence="1">Uncharacterized protein</fullName>
    </submittedName>
</protein>
<name>A0A1X1Y8B1_9MYCO</name>
<evidence type="ECO:0000313" key="2">
    <source>
        <dbReference type="Proteomes" id="UP000193866"/>
    </source>
</evidence>
<keyword evidence="2" id="KW-1185">Reference proteome</keyword>
<evidence type="ECO:0000313" key="1">
    <source>
        <dbReference type="EMBL" id="ORW07241.1"/>
    </source>
</evidence>
<organism evidence="1 2">
    <name type="scientific">Mycolicibacter longobardus</name>
    <dbReference type="NCBI Taxonomy" id="1108812"/>
    <lineage>
        <taxon>Bacteria</taxon>
        <taxon>Bacillati</taxon>
        <taxon>Actinomycetota</taxon>
        <taxon>Actinomycetes</taxon>
        <taxon>Mycobacteriales</taxon>
        <taxon>Mycobacteriaceae</taxon>
        <taxon>Mycolicibacter</taxon>
    </lineage>
</organism>
<dbReference type="Proteomes" id="UP000193866">
    <property type="component" value="Unassembled WGS sequence"/>
</dbReference>
<gene>
    <name evidence="1" type="ORF">AWC16_21810</name>
</gene>
<proteinExistence type="predicted"/>
<dbReference type="AlphaFoldDB" id="A0A1X1Y8B1"/>
<reference evidence="1 2" key="1">
    <citation type="submission" date="2016-01" db="EMBL/GenBank/DDBJ databases">
        <title>The new phylogeny of the genus Mycobacterium.</title>
        <authorList>
            <person name="Tarcisio F."/>
            <person name="Conor M."/>
            <person name="Antonella G."/>
            <person name="Elisabetta G."/>
            <person name="Giulia F.S."/>
            <person name="Sara T."/>
            <person name="Anna F."/>
            <person name="Clotilde B."/>
            <person name="Roberto B."/>
            <person name="Veronica D.S."/>
            <person name="Fabio R."/>
            <person name="Monica P."/>
            <person name="Olivier J."/>
            <person name="Enrico T."/>
            <person name="Nicola S."/>
        </authorList>
    </citation>
    <scope>NUCLEOTIDE SEQUENCE [LARGE SCALE GENOMIC DNA]</scope>
    <source>
        <strain evidence="1 2">DSM 45394</strain>
    </source>
</reference>
<dbReference type="EMBL" id="LQPG01000051">
    <property type="protein sequence ID" value="ORW07241.1"/>
    <property type="molecule type" value="Genomic_DNA"/>
</dbReference>